<dbReference type="GO" id="GO:0001614">
    <property type="term" value="F:purinergic nucleotide receptor activity"/>
    <property type="evidence" value="ECO:0007669"/>
    <property type="project" value="InterPro"/>
</dbReference>
<dbReference type="PRINTS" id="PR01307">
    <property type="entry name" value="P2XRECEPTOR"/>
</dbReference>
<sequence>MQIFVKTLTAEHFIIPNHRGIQGANMQIFVKTLTGKTITLEVEPTGIERGCDLLLSHFGFGEARQMAGCGGFFFSLLNYKTEKYVIAENRKIGILFRLYQLAVLGYIIGWVFVMKKGYQEREEAIQTSVITKLKGVSLTNTSETGPYLWSAEDYVIPPNGEQVFFVVTNYIETPNQRLGFCAESFKVPDGRCQSDDDCPEGESVAGGHGIKTGLCLNSTGTCEIHAWCPIEYSQKPTEPLLSEAENFTLYIKNFIRFPKFEFSKSNVLETSDEGYLKGCFHDTENHPYCPIFRLRDLVSRTGHDFQEMAVQGGSIGILIEWNCDLDKDSSECNPQYSFTRLDMNLNNSITSGYNFRHARYYKDQNGETFRTLYKVYGIRFDIMINGKAGKFNIVPTIIAIGSGVALMGIGAFVCDMILLYLMNTSSFYRERKFEIINFKKEKNKQKDDKTSSRDRRSRKAGVDKDAANSIRKPEETELTVETSAPEESHTEKRGPTVPRNTGQRYSAVQSKQGAAPKHHISFSSHN</sequence>
<evidence type="ECO:0000256" key="14">
    <source>
        <dbReference type="ARBA" id="ARBA00023065"/>
    </source>
</evidence>
<evidence type="ECO:0000256" key="21">
    <source>
        <dbReference type="ARBA" id="ARBA00036634"/>
    </source>
</evidence>
<keyword evidence="17" id="KW-0325">Glycoprotein</keyword>
<evidence type="ECO:0000313" key="25">
    <source>
        <dbReference type="Proteomes" id="UP000250572"/>
    </source>
</evidence>
<dbReference type="FunFam" id="2.60.490.10:FF:000001">
    <property type="entry name" value="P2X purinoceptor"/>
    <property type="match status" value="1"/>
</dbReference>
<evidence type="ECO:0000256" key="17">
    <source>
        <dbReference type="ARBA" id="ARBA00023180"/>
    </source>
</evidence>
<evidence type="ECO:0000256" key="10">
    <source>
        <dbReference type="ARBA" id="ARBA00022692"/>
    </source>
</evidence>
<keyword evidence="9" id="KW-1017">Isopeptide bond</keyword>
<evidence type="ECO:0000256" key="13">
    <source>
        <dbReference type="ARBA" id="ARBA00022989"/>
    </source>
</evidence>
<keyword evidence="16" id="KW-1015">Disulfide bond</keyword>
<reference evidence="24 25" key="1">
    <citation type="journal article" date="2018" name="G3 (Bethesda)">
        <title>A High-Quality Reference Genome for the Invasive Mosquitofish Gambusia affinis Using a Chicago Library.</title>
        <authorList>
            <person name="Hoffberg S.L."/>
            <person name="Troendle N.J."/>
            <person name="Glenn T.C."/>
            <person name="Mahmud O."/>
            <person name="Louha S."/>
            <person name="Chalopin D."/>
            <person name="Bennetzen J.L."/>
            <person name="Mauricio R."/>
        </authorList>
    </citation>
    <scope>NUCLEOTIDE SEQUENCE [LARGE SCALE GENOMIC DNA]</scope>
    <source>
        <strain evidence="24">NE01/NJP1002.9</strain>
        <tissue evidence="24">Muscle</tissue>
    </source>
</reference>
<feature type="compositionally biased region" description="Polar residues" evidence="23">
    <location>
        <begin position="498"/>
        <end position="512"/>
    </location>
</feature>
<evidence type="ECO:0000256" key="3">
    <source>
        <dbReference type="ARBA" id="ARBA00004651"/>
    </source>
</evidence>
<comment type="similarity">
    <text evidence="4">Belongs to the ubiquitin family.</text>
</comment>
<keyword evidence="14 22" id="KW-0406">Ion transport</keyword>
<dbReference type="PROSITE" id="PS01212">
    <property type="entry name" value="P2X_RECEPTOR"/>
    <property type="match status" value="1"/>
</dbReference>
<keyword evidence="25" id="KW-1185">Reference proteome</keyword>
<dbReference type="GO" id="GO:0098794">
    <property type="term" value="C:postsynapse"/>
    <property type="evidence" value="ECO:0007669"/>
    <property type="project" value="GOC"/>
</dbReference>
<keyword evidence="10 22" id="KW-0812">Transmembrane</keyword>
<accession>A0A315VJX1</accession>
<dbReference type="PANTHER" id="PTHR10125">
    <property type="entry name" value="P2X PURINOCEPTOR"/>
    <property type="match status" value="1"/>
</dbReference>
<keyword evidence="11" id="KW-0677">Repeat</keyword>
<comment type="subcellular location">
    <subcellularLocation>
        <location evidence="3">Cell membrane</location>
        <topology evidence="3">Multi-pass membrane protein</topology>
    </subcellularLocation>
    <subcellularLocation>
        <location evidence="2">Cytoplasm</location>
    </subcellularLocation>
    <subcellularLocation>
        <location evidence="22">Membrane</location>
        <topology evidence="22">Multi-pass membrane protein</topology>
    </subcellularLocation>
    <subcellularLocation>
        <location evidence="1">Nucleus</location>
    </subcellularLocation>
</comment>
<comment type="function">
    <text evidence="22">Receptor for ATP that acts as a ligand-gated ion channel.</text>
</comment>
<dbReference type="GO" id="GO:0033198">
    <property type="term" value="P:response to ATP"/>
    <property type="evidence" value="ECO:0007669"/>
    <property type="project" value="InterPro"/>
</dbReference>
<dbReference type="FunFam" id="3.10.20.90:FF:000469">
    <property type="entry name" value="Polyubiquitin-C"/>
    <property type="match status" value="1"/>
</dbReference>
<evidence type="ECO:0000256" key="8">
    <source>
        <dbReference type="ARBA" id="ARBA00022490"/>
    </source>
</evidence>
<feature type="compositionally biased region" description="Basic and acidic residues" evidence="23">
    <location>
        <begin position="442"/>
        <end position="475"/>
    </location>
</feature>
<keyword evidence="20 22" id="KW-0407">Ion channel</keyword>
<keyword evidence="12" id="KW-0832">Ubl conjugation</keyword>
<comment type="catalytic activity">
    <reaction evidence="21">
        <text>Ca(2+)(in) = Ca(2+)(out)</text>
        <dbReference type="Rhea" id="RHEA:29671"/>
        <dbReference type="ChEBI" id="CHEBI:29108"/>
    </reaction>
</comment>
<dbReference type="STRING" id="33528.ENSGAFP00000020449"/>
<evidence type="ECO:0000256" key="19">
    <source>
        <dbReference type="ARBA" id="ARBA00023286"/>
    </source>
</evidence>
<evidence type="ECO:0000256" key="5">
    <source>
        <dbReference type="ARBA" id="ARBA00009848"/>
    </source>
</evidence>
<dbReference type="Gene3D" id="3.10.20.90">
    <property type="entry name" value="Phosphatidylinositol 3-kinase Catalytic Subunit, Chain A, domain 1"/>
    <property type="match status" value="1"/>
</dbReference>
<name>A0A315VJX1_GAMAF</name>
<dbReference type="GO" id="GO:0070588">
    <property type="term" value="P:calcium ion transmembrane transport"/>
    <property type="evidence" value="ECO:0007669"/>
    <property type="project" value="TreeGrafter"/>
</dbReference>
<evidence type="ECO:0000256" key="15">
    <source>
        <dbReference type="ARBA" id="ARBA00023136"/>
    </source>
</evidence>
<evidence type="ECO:0000256" key="23">
    <source>
        <dbReference type="SAM" id="MobiDB-lite"/>
    </source>
</evidence>
<evidence type="ECO:0000256" key="9">
    <source>
        <dbReference type="ARBA" id="ARBA00022499"/>
    </source>
</evidence>
<keyword evidence="7" id="KW-1003">Cell membrane</keyword>
<evidence type="ECO:0000256" key="22">
    <source>
        <dbReference type="RuleBase" id="RU000681"/>
    </source>
</evidence>
<gene>
    <name evidence="24" type="ORF">CCH79_00002163</name>
</gene>
<proteinExistence type="inferred from homology"/>
<evidence type="ECO:0000256" key="1">
    <source>
        <dbReference type="ARBA" id="ARBA00004123"/>
    </source>
</evidence>
<keyword evidence="22" id="KW-0675">Receptor</keyword>
<dbReference type="PANTHER" id="PTHR10125:SF12">
    <property type="entry name" value="P2X PURINOCEPTOR 5"/>
    <property type="match status" value="1"/>
</dbReference>
<dbReference type="GO" id="GO:0005634">
    <property type="term" value="C:nucleus"/>
    <property type="evidence" value="ECO:0007669"/>
    <property type="project" value="UniProtKB-SubCell"/>
</dbReference>
<evidence type="ECO:0000256" key="6">
    <source>
        <dbReference type="ARBA" id="ARBA00022448"/>
    </source>
</evidence>
<dbReference type="GO" id="GO:0004931">
    <property type="term" value="F:extracellularly ATP-gated monoatomic cation channel activity"/>
    <property type="evidence" value="ECO:0007669"/>
    <property type="project" value="InterPro"/>
</dbReference>
<dbReference type="NCBIfam" id="TIGR00863">
    <property type="entry name" value="P2X"/>
    <property type="match status" value="1"/>
</dbReference>
<evidence type="ECO:0000256" key="11">
    <source>
        <dbReference type="ARBA" id="ARBA00022737"/>
    </source>
</evidence>
<dbReference type="Gene3D" id="1.10.287.940">
    <property type="entry name" value="atp-gated p2x4 ion channel"/>
    <property type="match status" value="1"/>
</dbReference>
<evidence type="ECO:0000256" key="18">
    <source>
        <dbReference type="ARBA" id="ARBA00023242"/>
    </source>
</evidence>
<evidence type="ECO:0000256" key="7">
    <source>
        <dbReference type="ARBA" id="ARBA00022475"/>
    </source>
</evidence>
<evidence type="ECO:0000256" key="16">
    <source>
        <dbReference type="ARBA" id="ARBA00023157"/>
    </source>
</evidence>
<dbReference type="InterPro" id="IPR059116">
    <property type="entry name" value="P2X_receptor"/>
</dbReference>
<dbReference type="Gene3D" id="2.60.490.10">
    <property type="entry name" value="atp-gated p2x4 ion channel domain"/>
    <property type="match status" value="1"/>
</dbReference>
<evidence type="ECO:0000256" key="20">
    <source>
        <dbReference type="ARBA" id="ARBA00023303"/>
    </source>
</evidence>
<evidence type="ECO:0000256" key="4">
    <source>
        <dbReference type="ARBA" id="ARBA00008430"/>
    </source>
</evidence>
<dbReference type="InterPro" id="IPR053792">
    <property type="entry name" value="P2X_RECEPTOR_CS"/>
</dbReference>
<keyword evidence="6 22" id="KW-0813">Transport</keyword>
<dbReference type="Pfam" id="PF00864">
    <property type="entry name" value="P2X_receptor"/>
    <property type="match status" value="1"/>
</dbReference>
<dbReference type="AlphaFoldDB" id="A0A315VJX1"/>
<comment type="caution">
    <text evidence="24">The sequence shown here is derived from an EMBL/GenBank/DDBJ whole genome shotgun (WGS) entry which is preliminary data.</text>
</comment>
<keyword evidence="15 22" id="KW-0472">Membrane</keyword>
<evidence type="ECO:0000313" key="24">
    <source>
        <dbReference type="EMBL" id="PWA23225.1"/>
    </source>
</evidence>
<keyword evidence="19" id="KW-1071">Ligand-gated ion channel</keyword>
<dbReference type="Proteomes" id="UP000250572">
    <property type="component" value="Unassembled WGS sequence"/>
</dbReference>
<keyword evidence="8" id="KW-0963">Cytoplasm</keyword>
<dbReference type="GO" id="GO:0005886">
    <property type="term" value="C:plasma membrane"/>
    <property type="evidence" value="ECO:0007669"/>
    <property type="project" value="UniProtKB-SubCell"/>
</dbReference>
<comment type="similarity">
    <text evidence="5 22">Belongs to the P2X receptor family.</text>
</comment>
<dbReference type="InterPro" id="IPR001429">
    <property type="entry name" value="P2X_purnocptor"/>
</dbReference>
<dbReference type="EMBL" id="NHOQ01001678">
    <property type="protein sequence ID" value="PWA23225.1"/>
    <property type="molecule type" value="Genomic_DNA"/>
</dbReference>
<keyword evidence="18" id="KW-0539">Nucleus</keyword>
<evidence type="ECO:0000256" key="2">
    <source>
        <dbReference type="ARBA" id="ARBA00004496"/>
    </source>
</evidence>
<feature type="region of interest" description="Disordered" evidence="23">
    <location>
        <begin position="442"/>
        <end position="526"/>
    </location>
</feature>
<keyword evidence="13 22" id="KW-1133">Transmembrane helix</keyword>
<dbReference type="InterPro" id="IPR027309">
    <property type="entry name" value="P2X_extracellular_dom_sf"/>
</dbReference>
<protein>
    <recommendedName>
        <fullName evidence="22">P2X purinoceptor</fullName>
    </recommendedName>
</protein>
<feature type="transmembrane region" description="Helical" evidence="22">
    <location>
        <begin position="397"/>
        <end position="422"/>
    </location>
</feature>
<evidence type="ECO:0000256" key="12">
    <source>
        <dbReference type="ARBA" id="ARBA00022843"/>
    </source>
</evidence>
<feature type="transmembrane region" description="Helical" evidence="22">
    <location>
        <begin position="94"/>
        <end position="113"/>
    </location>
</feature>
<dbReference type="GO" id="GO:0005737">
    <property type="term" value="C:cytoplasm"/>
    <property type="evidence" value="ECO:0007669"/>
    <property type="project" value="UniProtKB-SubCell"/>
</dbReference>
<organism evidence="24 25">
    <name type="scientific">Gambusia affinis</name>
    <name type="common">Western mosquitofish</name>
    <name type="synonym">Heterandria affinis</name>
    <dbReference type="NCBI Taxonomy" id="33528"/>
    <lineage>
        <taxon>Eukaryota</taxon>
        <taxon>Metazoa</taxon>
        <taxon>Chordata</taxon>
        <taxon>Craniata</taxon>
        <taxon>Vertebrata</taxon>
        <taxon>Euteleostomi</taxon>
        <taxon>Actinopterygii</taxon>
        <taxon>Neopterygii</taxon>
        <taxon>Teleostei</taxon>
        <taxon>Neoteleostei</taxon>
        <taxon>Acanthomorphata</taxon>
        <taxon>Ovalentaria</taxon>
        <taxon>Atherinomorphae</taxon>
        <taxon>Cyprinodontiformes</taxon>
        <taxon>Poeciliidae</taxon>
        <taxon>Poeciliinae</taxon>
        <taxon>Gambusia</taxon>
    </lineage>
</organism>